<dbReference type="AlphaFoldDB" id="A0AB36EC52"/>
<protein>
    <recommendedName>
        <fullName evidence="2">4-oxalocrotonate tautomerase-like domain-containing protein</fullName>
    </recommendedName>
</protein>
<reference evidence="3 4" key="1">
    <citation type="journal article" date="2016" name="PeerJ">
        <title>Gall-ID: tools for genotyping gall-causing phytopathogenic bacteria.</title>
        <authorList>
            <person name="Davis E.W.II."/>
            <person name="Weisberg A.J."/>
            <person name="Tabima J.F."/>
            <person name="Grunwald N.J."/>
            <person name="Chang J.H."/>
        </authorList>
    </citation>
    <scope>NUCLEOTIDE SEQUENCE [LARGE SCALE GENOMIC DNA]</scope>
    <source>
        <strain evidence="3 4">N2/73</strain>
    </source>
</reference>
<evidence type="ECO:0000313" key="3">
    <source>
        <dbReference type="EMBL" id="OCJ32841.1"/>
    </source>
</evidence>
<evidence type="ECO:0000259" key="2">
    <source>
        <dbReference type="Pfam" id="PF01361"/>
    </source>
</evidence>
<dbReference type="EMBL" id="LXKT01000029">
    <property type="protein sequence ID" value="OCJ32841.1"/>
    <property type="molecule type" value="Genomic_DNA"/>
</dbReference>
<proteinExistence type="predicted"/>
<dbReference type="Gene3D" id="3.30.429.10">
    <property type="entry name" value="Macrophage Migration Inhibitory Factor"/>
    <property type="match status" value="1"/>
</dbReference>
<dbReference type="RefSeq" id="WP_065689149.1">
    <property type="nucleotide sequence ID" value="NZ_JBFDVB010000023.1"/>
</dbReference>
<organism evidence="3 4">
    <name type="scientific">Agrobacterium tumefaciens</name>
    <dbReference type="NCBI Taxonomy" id="358"/>
    <lineage>
        <taxon>Bacteria</taxon>
        <taxon>Pseudomonadati</taxon>
        <taxon>Pseudomonadota</taxon>
        <taxon>Alphaproteobacteria</taxon>
        <taxon>Hyphomicrobiales</taxon>
        <taxon>Rhizobiaceae</taxon>
        <taxon>Rhizobium/Agrobacterium group</taxon>
        <taxon>Agrobacterium</taxon>
        <taxon>Agrobacterium tumefaciens complex</taxon>
    </lineage>
</organism>
<dbReference type="InterPro" id="IPR004370">
    <property type="entry name" value="4-OT-like_dom"/>
</dbReference>
<dbReference type="GO" id="GO:0016853">
    <property type="term" value="F:isomerase activity"/>
    <property type="evidence" value="ECO:0007669"/>
    <property type="project" value="UniProtKB-KW"/>
</dbReference>
<dbReference type="SUPFAM" id="SSF55331">
    <property type="entry name" value="Tautomerase/MIF"/>
    <property type="match status" value="1"/>
</dbReference>
<accession>A0AB36EC52</accession>
<feature type="domain" description="4-oxalocrotonate tautomerase-like" evidence="2">
    <location>
        <begin position="2"/>
        <end position="60"/>
    </location>
</feature>
<evidence type="ECO:0000313" key="4">
    <source>
        <dbReference type="Proteomes" id="UP000093451"/>
    </source>
</evidence>
<keyword evidence="1" id="KW-0413">Isomerase</keyword>
<dbReference type="InterPro" id="IPR014347">
    <property type="entry name" value="Tautomerase/MIF_sf"/>
</dbReference>
<name>A0AB36EC52_AGRTU</name>
<dbReference type="Proteomes" id="UP000093451">
    <property type="component" value="Unassembled WGS sequence"/>
</dbReference>
<comment type="caution">
    <text evidence="3">The sequence shown here is derived from an EMBL/GenBank/DDBJ whole genome shotgun (WGS) entry which is preliminary data.</text>
</comment>
<evidence type="ECO:0000256" key="1">
    <source>
        <dbReference type="ARBA" id="ARBA00023235"/>
    </source>
</evidence>
<sequence>MPFISIQHLAGAFTSEQQKALIADITDAFVRQGGEGIRPAVHMSITEIGSGLWASGGHPLTIEEVQARRAKRAAEEAERAR</sequence>
<gene>
    <name evidence="3" type="ORF">A6U91_21945</name>
</gene>
<dbReference type="Pfam" id="PF01361">
    <property type="entry name" value="Tautomerase"/>
    <property type="match status" value="1"/>
</dbReference>